<comment type="caution">
    <text evidence="2">The sequence shown here is derived from an EMBL/GenBank/DDBJ whole genome shotgun (WGS) entry which is preliminary data.</text>
</comment>
<name>W7YBT2_9BACL</name>
<dbReference type="RefSeq" id="WP_036648624.1">
    <property type="nucleotide sequence ID" value="NZ_BAVZ01000006.1"/>
</dbReference>
<feature type="signal peptide" evidence="1">
    <location>
        <begin position="1"/>
        <end position="24"/>
    </location>
</feature>
<reference evidence="2 3" key="1">
    <citation type="journal article" date="2014" name="Genome Announc.">
        <title>Draft Genome Sequence of Paenibacillus pini JCM 16418T, Isolated from the Rhizosphere of Pine Tree.</title>
        <authorList>
            <person name="Yuki M."/>
            <person name="Oshima K."/>
            <person name="Suda W."/>
            <person name="Oshida Y."/>
            <person name="Kitamura K."/>
            <person name="Iida Y."/>
            <person name="Hattori M."/>
            <person name="Ohkuma M."/>
        </authorList>
    </citation>
    <scope>NUCLEOTIDE SEQUENCE [LARGE SCALE GENOMIC DNA]</scope>
    <source>
        <strain evidence="2 3">JCM 16418</strain>
    </source>
</reference>
<dbReference type="OrthoDB" id="2666937at2"/>
<gene>
    <name evidence="2" type="ORF">JCM16418_2374</name>
</gene>
<proteinExistence type="predicted"/>
<accession>W7YBT2</accession>
<organism evidence="2 3">
    <name type="scientific">Paenibacillus pini JCM 16418</name>
    <dbReference type="NCBI Taxonomy" id="1236976"/>
    <lineage>
        <taxon>Bacteria</taxon>
        <taxon>Bacillati</taxon>
        <taxon>Bacillota</taxon>
        <taxon>Bacilli</taxon>
        <taxon>Bacillales</taxon>
        <taxon>Paenibacillaceae</taxon>
        <taxon>Paenibacillus</taxon>
    </lineage>
</organism>
<keyword evidence="1" id="KW-0732">Signal</keyword>
<protein>
    <submittedName>
        <fullName evidence="2">Uncharacterized protein</fullName>
    </submittedName>
</protein>
<keyword evidence="3" id="KW-1185">Reference proteome</keyword>
<sequence>MNYSKWFGLSLMTALLSIPQFSSAEGLQEKLSQVIKSMKASTSEVYKSQYPVAVNPSSQKPKGEVANKQVDLKILPPLQKKMDALVKNKLDKEIEVSVMLKYNISKEKEDFINSDFAAYKNSITNVKGLGVYSFFVKLTISEIKEISKWDAISTLSIPDDIFPVW</sequence>
<evidence type="ECO:0000256" key="1">
    <source>
        <dbReference type="SAM" id="SignalP"/>
    </source>
</evidence>
<dbReference type="AlphaFoldDB" id="W7YBT2"/>
<dbReference type="EMBL" id="BAVZ01000006">
    <property type="protein sequence ID" value="GAF08305.1"/>
    <property type="molecule type" value="Genomic_DNA"/>
</dbReference>
<evidence type="ECO:0000313" key="3">
    <source>
        <dbReference type="Proteomes" id="UP000019364"/>
    </source>
</evidence>
<dbReference type="Proteomes" id="UP000019364">
    <property type="component" value="Unassembled WGS sequence"/>
</dbReference>
<evidence type="ECO:0000313" key="2">
    <source>
        <dbReference type="EMBL" id="GAF08305.1"/>
    </source>
</evidence>
<feature type="chain" id="PRO_5004904221" evidence="1">
    <location>
        <begin position="25"/>
        <end position="165"/>
    </location>
</feature>